<comment type="similarity">
    <text evidence="1">Belongs to the FLZ family.</text>
</comment>
<dbReference type="AlphaFoldDB" id="A0AAX6I0R9"/>
<evidence type="ECO:0000259" key="5">
    <source>
        <dbReference type="PROSITE" id="PS51795"/>
    </source>
</evidence>
<keyword evidence="2" id="KW-0479">Metal-binding</keyword>
<evidence type="ECO:0000313" key="7">
    <source>
        <dbReference type="Proteomes" id="UP001140949"/>
    </source>
</evidence>
<feature type="region of interest" description="Disordered" evidence="4">
    <location>
        <begin position="1"/>
        <end position="35"/>
    </location>
</feature>
<evidence type="ECO:0000313" key="6">
    <source>
        <dbReference type="EMBL" id="KAJ6846839.1"/>
    </source>
</evidence>
<dbReference type="InterPro" id="IPR044593">
    <property type="entry name" value="FLZ8/MARD1"/>
</dbReference>
<feature type="compositionally biased region" description="Low complexity" evidence="4">
    <location>
        <begin position="8"/>
        <end position="31"/>
    </location>
</feature>
<keyword evidence="7" id="KW-1185">Reference proteome</keyword>
<name>A0AAX6I0R9_IRIPA</name>
<organism evidence="6 7">
    <name type="scientific">Iris pallida</name>
    <name type="common">Sweet iris</name>
    <dbReference type="NCBI Taxonomy" id="29817"/>
    <lineage>
        <taxon>Eukaryota</taxon>
        <taxon>Viridiplantae</taxon>
        <taxon>Streptophyta</taxon>
        <taxon>Embryophyta</taxon>
        <taxon>Tracheophyta</taxon>
        <taxon>Spermatophyta</taxon>
        <taxon>Magnoliopsida</taxon>
        <taxon>Liliopsida</taxon>
        <taxon>Asparagales</taxon>
        <taxon>Iridaceae</taxon>
        <taxon>Iridoideae</taxon>
        <taxon>Irideae</taxon>
        <taxon>Iris</taxon>
    </lineage>
</organism>
<dbReference type="GO" id="GO:0046872">
    <property type="term" value="F:metal ion binding"/>
    <property type="evidence" value="ECO:0007669"/>
    <property type="project" value="UniProtKB-KW"/>
</dbReference>
<comment type="caution">
    <text evidence="6">The sequence shown here is derived from an EMBL/GenBank/DDBJ whole genome shotgun (WGS) entry which is preliminary data.</text>
</comment>
<dbReference type="PANTHER" id="PTHR46443:SF3">
    <property type="entry name" value="PROTEIN MARD1"/>
    <property type="match status" value="1"/>
</dbReference>
<protein>
    <submittedName>
        <fullName evidence="6">Protein MARD1</fullName>
    </submittedName>
</protein>
<gene>
    <name evidence="6" type="ORF">M6B38_283530</name>
</gene>
<feature type="domain" description="FLZ-type" evidence="5">
    <location>
        <begin position="235"/>
        <end position="319"/>
    </location>
</feature>
<dbReference type="PROSITE" id="PS51795">
    <property type="entry name" value="ZF_FLZ"/>
    <property type="match status" value="1"/>
</dbReference>
<evidence type="ECO:0000256" key="3">
    <source>
        <dbReference type="PROSITE-ProRule" id="PRU01131"/>
    </source>
</evidence>
<dbReference type="Pfam" id="PF04570">
    <property type="entry name" value="zf-FLZ"/>
    <property type="match status" value="1"/>
</dbReference>
<sequence>MLKKRSRPVSSSSSAAKQSLMSDQYSLSSPKPLFPSPRVFVGFSPKGFADGADAIAMSPTSILETTKPFSPFFADRSPRKPALEPPHPVGLGIAESLKEPSRPESRMVLLGSQLKIQVPSSAPAAGAADCPQSPIEFGIKNKSSQLALHSPAAARRPPVGSAGGLVSGSLSAAEMEMSEDYTCVIAHGPNPKTTHIFDNCIIESCCVGGGGKGFVPAAAPAKEKGFVSARYPWEDFLTSCHACKKSLGQGKDIFMYRLVLRVVNLLTSICTDEFDIESKKKKCGLCRVGHVSPSDMTWILRNTLGWVSLPCHLVFVGNL</sequence>
<dbReference type="PANTHER" id="PTHR46443">
    <property type="entry name" value="FCS-LIKE ZINC FINGER 8"/>
    <property type="match status" value="1"/>
</dbReference>
<feature type="zinc finger region" description="FLZ-type" evidence="3">
    <location>
        <begin position="235"/>
        <end position="319"/>
    </location>
</feature>
<evidence type="ECO:0000256" key="2">
    <source>
        <dbReference type="ARBA" id="ARBA00022723"/>
    </source>
</evidence>
<reference evidence="6" key="2">
    <citation type="submission" date="2023-04" db="EMBL/GenBank/DDBJ databases">
        <authorList>
            <person name="Bruccoleri R.E."/>
            <person name="Oakeley E.J."/>
            <person name="Faust A.-M."/>
            <person name="Dessus-Babus S."/>
            <person name="Altorfer M."/>
            <person name="Burckhardt D."/>
            <person name="Oertli M."/>
            <person name="Naumann U."/>
            <person name="Petersen F."/>
            <person name="Wong J."/>
        </authorList>
    </citation>
    <scope>NUCLEOTIDE SEQUENCE</scope>
    <source>
        <strain evidence="6">GSM-AAB239-AS_SAM_17_03QT</strain>
        <tissue evidence="6">Leaf</tissue>
    </source>
</reference>
<proteinExistence type="inferred from homology"/>
<evidence type="ECO:0000256" key="4">
    <source>
        <dbReference type="SAM" id="MobiDB-lite"/>
    </source>
</evidence>
<dbReference type="Proteomes" id="UP001140949">
    <property type="component" value="Unassembled WGS sequence"/>
</dbReference>
<evidence type="ECO:0000256" key="1">
    <source>
        <dbReference type="ARBA" id="ARBA00009374"/>
    </source>
</evidence>
<accession>A0AAX6I0R9</accession>
<dbReference type="EMBL" id="JANAVB010005597">
    <property type="protein sequence ID" value="KAJ6846839.1"/>
    <property type="molecule type" value="Genomic_DNA"/>
</dbReference>
<reference evidence="6" key="1">
    <citation type="journal article" date="2023" name="GigaByte">
        <title>Genome assembly of the bearded iris, Iris pallida Lam.</title>
        <authorList>
            <person name="Bruccoleri R.E."/>
            <person name="Oakeley E.J."/>
            <person name="Faust A.M.E."/>
            <person name="Altorfer M."/>
            <person name="Dessus-Babus S."/>
            <person name="Burckhardt D."/>
            <person name="Oertli M."/>
            <person name="Naumann U."/>
            <person name="Petersen F."/>
            <person name="Wong J."/>
        </authorList>
    </citation>
    <scope>NUCLEOTIDE SEQUENCE</scope>
    <source>
        <strain evidence="6">GSM-AAB239-AS_SAM_17_03QT</strain>
    </source>
</reference>
<dbReference type="InterPro" id="IPR007650">
    <property type="entry name" value="Zf-FLZ_dom"/>
</dbReference>